<dbReference type="Proteomes" id="UP000512286">
    <property type="component" value="Chromosome"/>
</dbReference>
<proteinExistence type="predicted"/>
<reference evidence="1 2" key="1">
    <citation type="submission" date="2020-07" db="EMBL/GenBank/DDBJ databases">
        <title>Electron transfer.</title>
        <authorList>
            <person name="Huang L."/>
            <person name="Liu X."/>
            <person name="Zhou S."/>
        </authorList>
    </citation>
    <scope>NUCLEOTIDE SEQUENCE [LARGE SCALE GENOMIC DNA]</scope>
    <source>
        <strain evidence="1 2">Lx1</strain>
    </source>
</reference>
<dbReference type="EMBL" id="CP059378">
    <property type="protein sequence ID" value="QLY81941.1"/>
    <property type="molecule type" value="Genomic_DNA"/>
</dbReference>
<dbReference type="CDD" id="cd20744">
    <property type="entry name" value="FIX_AHH_RhsA-like"/>
    <property type="match status" value="1"/>
</dbReference>
<organism evidence="1 2">
    <name type="scientific">Clostridium intestinale</name>
    <dbReference type="NCBI Taxonomy" id="36845"/>
    <lineage>
        <taxon>Bacteria</taxon>
        <taxon>Bacillati</taxon>
        <taxon>Bacillota</taxon>
        <taxon>Clostridia</taxon>
        <taxon>Eubacteriales</taxon>
        <taxon>Clostridiaceae</taxon>
        <taxon>Clostridium</taxon>
    </lineage>
</organism>
<dbReference type="AlphaFoldDB" id="A0A7D6ZJ89"/>
<dbReference type="KEGG" id="cint:HZF06_10250"/>
<dbReference type="RefSeq" id="WP_181603437.1">
    <property type="nucleotide sequence ID" value="NZ_CP059378.1"/>
</dbReference>
<sequence length="449" mass="50272">MATLNMGNSNIIGISYNEMNKMKSNLKRSQQMLETSQRNVSTARVQLQVDRGRLRATEDSLSSIYTEASKRKTKIDKMCSNIDYTIRRFKEVDSRCAQRIKSIGNIYNTKTSLFDKIKNVMISLGRYLFGGGNSLLNEGQDAFNNLGSSNSNGYYSFIGRGAGVENYSAMANSQYSMGGLLLAGTNMFAFYANKYPTIGMNYSGAGGGKVDNEDNKEDGYIWRSIKQVLLGNYTDEHTGLGTVGQIALGFTGIDFLADGRDLVYDFTNWSWTWDHGKQTAFDMIALMPIIGVSKNIKNATKYADLEKDVLKNSEKLIDGIKPIEKGADITKGVSKANPEKVVNALSNYESKKWIFDNEEFMLDKSGMKHILERHHPEYWEGSVKSTQTFLDKDMSIDDITDTISEVLKQNREMLIKKGTNGMYQIEGTINGVTYVVGLNKGRVGQFYKK</sequence>
<evidence type="ECO:0000313" key="2">
    <source>
        <dbReference type="Proteomes" id="UP000512286"/>
    </source>
</evidence>
<name>A0A7D6ZJ89_9CLOT</name>
<protein>
    <submittedName>
        <fullName evidence="1">Uncharacterized protein</fullName>
    </submittedName>
</protein>
<gene>
    <name evidence="1" type="ORF">HZF06_10250</name>
</gene>
<evidence type="ECO:0000313" key="1">
    <source>
        <dbReference type="EMBL" id="QLY81941.1"/>
    </source>
</evidence>
<accession>A0A7D6ZJ89</accession>